<sequence length="304" mass="34594">MPEGVQKTDWNLVDGQGYILDRDRSHAAACRLNLQFYLWRDALGFNIDPSILPSLSKESVIADVASGTGIWLIDVSRQFPEAQLDGFDIVLRQSPHPAWLPPNVDVKYLNILGNIPDELIGKYDYVHTRLLVLVIEQKNPRPLIRNLLKLLKPGGYLQWDELDFVNMSVKKVDPNLEAPALQQMKELSWAHGRHDWTIQLPQFLIEEGFQNAKMEHFGDTPELTRAFNEQHLLTMEEFASSLVKLGNHEAASKYFRLIEEGYEESVAGAAFCVPRISQIEVSCCLNDHLDMVRKALRIDVSNFG</sequence>
<dbReference type="Gene3D" id="3.40.50.150">
    <property type="entry name" value="Vaccinia Virus protein VP39"/>
    <property type="match status" value="1"/>
</dbReference>
<keyword evidence="2" id="KW-1185">Reference proteome</keyword>
<gene>
    <name evidence="1" type="ORF">EYC84_010284</name>
</gene>
<accession>A0A5M9JJI8</accession>
<dbReference type="InterPro" id="IPR029063">
    <property type="entry name" value="SAM-dependent_MTases_sf"/>
</dbReference>
<dbReference type="AlphaFoldDB" id="A0A5M9JJI8"/>
<evidence type="ECO:0008006" key="3">
    <source>
        <dbReference type="Google" id="ProtNLM"/>
    </source>
</evidence>
<name>A0A5M9JJI8_MONFR</name>
<comment type="caution">
    <text evidence="1">The sequence shown here is derived from an EMBL/GenBank/DDBJ whole genome shotgun (WGS) entry which is preliminary data.</text>
</comment>
<dbReference type="SUPFAM" id="SSF53335">
    <property type="entry name" value="S-adenosyl-L-methionine-dependent methyltransferases"/>
    <property type="match status" value="1"/>
</dbReference>
<evidence type="ECO:0000313" key="1">
    <source>
        <dbReference type="EMBL" id="KAA8567245.1"/>
    </source>
</evidence>
<dbReference type="PANTHER" id="PTHR43591">
    <property type="entry name" value="METHYLTRANSFERASE"/>
    <property type="match status" value="1"/>
</dbReference>
<protein>
    <recommendedName>
        <fullName evidence="3">Methyltransferase domain-containing protein</fullName>
    </recommendedName>
</protein>
<organism evidence="1 2">
    <name type="scientific">Monilinia fructicola</name>
    <name type="common">Brown rot fungus</name>
    <name type="synonym">Ciboria fructicola</name>
    <dbReference type="NCBI Taxonomy" id="38448"/>
    <lineage>
        <taxon>Eukaryota</taxon>
        <taxon>Fungi</taxon>
        <taxon>Dikarya</taxon>
        <taxon>Ascomycota</taxon>
        <taxon>Pezizomycotina</taxon>
        <taxon>Leotiomycetes</taxon>
        <taxon>Helotiales</taxon>
        <taxon>Sclerotiniaceae</taxon>
        <taxon>Monilinia</taxon>
    </lineage>
</organism>
<dbReference type="Proteomes" id="UP000322873">
    <property type="component" value="Unassembled WGS sequence"/>
</dbReference>
<evidence type="ECO:0000313" key="2">
    <source>
        <dbReference type="Proteomes" id="UP000322873"/>
    </source>
</evidence>
<reference evidence="1 2" key="1">
    <citation type="submission" date="2019-06" db="EMBL/GenBank/DDBJ databases">
        <title>Genome Sequence of the Brown Rot Fungal Pathogen Monilinia fructicola.</title>
        <authorList>
            <person name="De Miccolis Angelini R.M."/>
            <person name="Landi L."/>
            <person name="Abate D."/>
            <person name="Pollastro S."/>
            <person name="Romanazzi G."/>
            <person name="Faretra F."/>
        </authorList>
    </citation>
    <scope>NUCLEOTIDE SEQUENCE [LARGE SCALE GENOMIC DNA]</scope>
    <source>
        <strain evidence="1 2">Mfrc123</strain>
    </source>
</reference>
<proteinExistence type="predicted"/>
<dbReference type="EMBL" id="VICG01000011">
    <property type="protein sequence ID" value="KAA8567245.1"/>
    <property type="molecule type" value="Genomic_DNA"/>
</dbReference>
<dbReference type="PANTHER" id="PTHR43591:SF96">
    <property type="entry name" value="PUTATIVE-RELATED"/>
    <property type="match status" value="1"/>
</dbReference>
<dbReference type="VEuPathDB" id="FungiDB:MFRU_007g02940"/>
<dbReference type="CDD" id="cd02440">
    <property type="entry name" value="AdoMet_MTases"/>
    <property type="match status" value="1"/>
</dbReference>
<dbReference type="Pfam" id="PF13489">
    <property type="entry name" value="Methyltransf_23"/>
    <property type="match status" value="1"/>
</dbReference>